<dbReference type="AlphaFoldDB" id="A0A268S0S6"/>
<dbReference type="EMBL" id="NPBS01000045">
    <property type="protein sequence ID" value="PAF26089.1"/>
    <property type="molecule type" value="Genomic_DNA"/>
</dbReference>
<dbReference type="PANTHER" id="PTHR43821:SF1">
    <property type="entry name" value="NAD(P)H NITROREDUCTASE YDJA-RELATED"/>
    <property type="match status" value="1"/>
</dbReference>
<dbReference type="Pfam" id="PF00881">
    <property type="entry name" value="Nitroreductase"/>
    <property type="match status" value="1"/>
</dbReference>
<comment type="caution">
    <text evidence="2">The sequence shown here is derived from an EMBL/GenBank/DDBJ whole genome shotgun (WGS) entry which is preliminary data.</text>
</comment>
<reference evidence="2 3" key="1">
    <citation type="submission" date="2017-07" db="EMBL/GenBank/DDBJ databases">
        <title>Isolation and whole genome analysis of endospore-forming bacteria from heroin.</title>
        <authorList>
            <person name="Kalinowski J."/>
            <person name="Ahrens B."/>
            <person name="Al-Dilaimi A."/>
            <person name="Winkler A."/>
            <person name="Wibberg D."/>
            <person name="Schleenbecker U."/>
            <person name="Ruckert C."/>
            <person name="Wolfel R."/>
            <person name="Grass G."/>
        </authorList>
    </citation>
    <scope>NUCLEOTIDE SEQUENCE [LARGE SCALE GENOMIC DNA]</scope>
    <source>
        <strain evidence="2 3">7523-2</strain>
    </source>
</reference>
<organism evidence="2 3">
    <name type="scientific">Shouchella clausii</name>
    <name type="common">Alkalihalobacillus clausii</name>
    <dbReference type="NCBI Taxonomy" id="79880"/>
    <lineage>
        <taxon>Bacteria</taxon>
        <taxon>Bacillati</taxon>
        <taxon>Bacillota</taxon>
        <taxon>Bacilli</taxon>
        <taxon>Bacillales</taxon>
        <taxon>Bacillaceae</taxon>
        <taxon>Shouchella</taxon>
    </lineage>
</organism>
<evidence type="ECO:0000259" key="1">
    <source>
        <dbReference type="Pfam" id="PF00881"/>
    </source>
</evidence>
<sequence>MIHFKTIRERRSIRKFNGTPVKKDLVVSLLHKAASLYVAEEKPKWRCIYYSTYESRQKLAESMTVKLKEGKLGKLGLNKMVDFLTKKVADTPAHLIFIAESAITQRQSDENYAAVCSIMQNFQLLGWEHGLGMLWYTEQIIQSKSFFKEIGLREGERFAGILNIGYFEKTPRTRKRRTPAEQKWTVIGGDDHHRVTSQSVLELLNDAVWAPNDGLREPWRFIYVTGNEASSILRTSSRDTTFLFVVAKEEADLHKQEEDYAAICCLVQNFLLLANSKPWHARRMIPEWIYDQEQSKRFGVRPEERIVAVLELGGDDQHSNSVSTPSMVNITHL</sequence>
<dbReference type="InterPro" id="IPR052530">
    <property type="entry name" value="NAD(P)H_nitroreductase"/>
</dbReference>
<protein>
    <submittedName>
        <fullName evidence="2">Nitroreductase</fullName>
    </submittedName>
</protein>
<proteinExistence type="predicted"/>
<feature type="domain" description="Nitroreductase" evidence="1">
    <location>
        <begin position="7"/>
        <end position="166"/>
    </location>
</feature>
<gene>
    <name evidence="2" type="ORF">CHH61_10380</name>
</gene>
<dbReference type="RefSeq" id="WP_095253487.1">
    <property type="nucleotide sequence ID" value="NZ_CP155469.1"/>
</dbReference>
<dbReference type="SUPFAM" id="SSF55469">
    <property type="entry name" value="FMN-dependent nitroreductase-like"/>
    <property type="match status" value="2"/>
</dbReference>
<dbReference type="InterPro" id="IPR000415">
    <property type="entry name" value="Nitroreductase-like"/>
</dbReference>
<dbReference type="InterPro" id="IPR029479">
    <property type="entry name" value="Nitroreductase"/>
</dbReference>
<dbReference type="PANTHER" id="PTHR43821">
    <property type="entry name" value="NAD(P)H NITROREDUCTASE YDJA-RELATED"/>
    <property type="match status" value="1"/>
</dbReference>
<accession>A0A268S0S6</accession>
<dbReference type="Gene3D" id="3.40.109.10">
    <property type="entry name" value="NADH Oxidase"/>
    <property type="match status" value="2"/>
</dbReference>
<evidence type="ECO:0000313" key="3">
    <source>
        <dbReference type="Proteomes" id="UP000216133"/>
    </source>
</evidence>
<name>A0A268S0S6_SHOCL</name>
<dbReference type="Proteomes" id="UP000216133">
    <property type="component" value="Unassembled WGS sequence"/>
</dbReference>
<dbReference type="GO" id="GO:0016491">
    <property type="term" value="F:oxidoreductase activity"/>
    <property type="evidence" value="ECO:0007669"/>
    <property type="project" value="InterPro"/>
</dbReference>
<evidence type="ECO:0000313" key="2">
    <source>
        <dbReference type="EMBL" id="PAF26089.1"/>
    </source>
</evidence>